<feature type="region of interest" description="Disordered" evidence="2">
    <location>
        <begin position="72"/>
        <end position="94"/>
    </location>
</feature>
<dbReference type="GO" id="GO:0051082">
    <property type="term" value="F:unfolded protein binding"/>
    <property type="evidence" value="ECO:0007669"/>
    <property type="project" value="InterPro"/>
</dbReference>
<evidence type="ECO:0000259" key="3">
    <source>
        <dbReference type="PROSITE" id="PS51188"/>
    </source>
</evidence>
<dbReference type="STRING" id="1770053.SAMN05216551_1045"/>
<proteinExistence type="predicted"/>
<dbReference type="InterPro" id="IPR001305">
    <property type="entry name" value="HSP_DnaJ_Cys-rich_dom"/>
</dbReference>
<dbReference type="Proteomes" id="UP000243719">
    <property type="component" value="Unassembled WGS sequence"/>
</dbReference>
<dbReference type="Gene3D" id="6.20.20.10">
    <property type="match status" value="1"/>
</dbReference>
<reference evidence="5" key="1">
    <citation type="submission" date="2016-09" db="EMBL/GenBank/DDBJ databases">
        <authorList>
            <person name="Varghese N."/>
            <person name="Submissions S."/>
        </authorList>
    </citation>
    <scope>NUCLEOTIDE SEQUENCE [LARGE SCALE GENOMIC DNA]</scope>
    <source>
        <strain evidence="5">JS23</strain>
    </source>
</reference>
<evidence type="ECO:0000256" key="2">
    <source>
        <dbReference type="SAM" id="MobiDB-lite"/>
    </source>
</evidence>
<dbReference type="InterPro" id="IPR038500">
    <property type="entry name" value="Antitermination_sf"/>
</dbReference>
<feature type="domain" description="CR-type" evidence="3">
    <location>
        <begin position="102"/>
        <end position="206"/>
    </location>
</feature>
<dbReference type="InterPro" id="IPR036410">
    <property type="entry name" value="HSP_DnaJ_Cys-rich_dom_sf"/>
</dbReference>
<dbReference type="AlphaFoldDB" id="A0A1H2PMT7"/>
<dbReference type="SUPFAM" id="SSF57938">
    <property type="entry name" value="DnaJ/Hsp40 cysteine-rich domain"/>
    <property type="match status" value="1"/>
</dbReference>
<keyword evidence="5" id="KW-1185">Reference proteome</keyword>
<dbReference type="OrthoDB" id="9090124at2"/>
<feature type="zinc finger region" description="CR-type" evidence="1">
    <location>
        <begin position="102"/>
        <end position="206"/>
    </location>
</feature>
<dbReference type="RefSeq" id="WP_139169557.1">
    <property type="nucleotide sequence ID" value="NZ_FNLO01000004.1"/>
</dbReference>
<evidence type="ECO:0000313" key="5">
    <source>
        <dbReference type="Proteomes" id="UP000243719"/>
    </source>
</evidence>
<dbReference type="GO" id="GO:0008270">
    <property type="term" value="F:zinc ion binding"/>
    <property type="evidence" value="ECO:0007669"/>
    <property type="project" value="UniProtKB-KW"/>
</dbReference>
<organism evidence="4 5">
    <name type="scientific">Chitinasiproducens palmae</name>
    <dbReference type="NCBI Taxonomy" id="1770053"/>
    <lineage>
        <taxon>Bacteria</taxon>
        <taxon>Pseudomonadati</taxon>
        <taxon>Pseudomonadota</taxon>
        <taxon>Betaproteobacteria</taxon>
        <taxon>Burkholderiales</taxon>
        <taxon>Burkholderiaceae</taxon>
        <taxon>Chitinasiproducens</taxon>
    </lineage>
</organism>
<keyword evidence="1" id="KW-0479">Metal-binding</keyword>
<dbReference type="CDD" id="cd10719">
    <property type="entry name" value="DnaJ_zf"/>
    <property type="match status" value="1"/>
</dbReference>
<name>A0A1H2PMT7_9BURK</name>
<gene>
    <name evidence="4" type="ORF">SAMN05216551_1045</name>
</gene>
<evidence type="ECO:0000313" key="4">
    <source>
        <dbReference type="EMBL" id="SDV47927.1"/>
    </source>
</evidence>
<dbReference type="GO" id="GO:0031072">
    <property type="term" value="F:heat shock protein binding"/>
    <property type="evidence" value="ECO:0007669"/>
    <property type="project" value="InterPro"/>
</dbReference>
<dbReference type="Gene3D" id="1.10.274.110">
    <property type="match status" value="1"/>
</dbReference>
<keyword evidence="1" id="KW-0863">Zinc-finger</keyword>
<dbReference type="EMBL" id="FNLO01000004">
    <property type="protein sequence ID" value="SDV47927.1"/>
    <property type="molecule type" value="Genomic_DNA"/>
</dbReference>
<protein>
    <recommendedName>
        <fullName evidence="3">CR-type domain-containing protein</fullName>
    </recommendedName>
</protein>
<accession>A0A1H2PMT7</accession>
<keyword evidence="1" id="KW-0862">Zinc</keyword>
<dbReference type="PROSITE" id="PS51188">
    <property type="entry name" value="ZF_CR"/>
    <property type="match status" value="1"/>
</dbReference>
<sequence>MIDFRERAGIAMSTRGAFTDATPDRKVTLGALAFANELGRLLWRMKYGQDVKRAGIARASLLFSESLRNSRPVSRTRHGRNRLLLSSSDRSGPQHGEVYDRLAAAVLDEWVNDRCPTCKGRGTVGGKEASASARVETCAVCDGAGVLIDEHLIPFAAHPEGSGPLIYRVRSACPCCDGTGKAVARTTIPHRQICPDCNGTGTRPVNRALRARHLGLPLRTYEHVWHTRFESALTMLDNLDALVNDTMRQQHRCDGLQNP</sequence>
<evidence type="ECO:0000256" key="1">
    <source>
        <dbReference type="PROSITE-ProRule" id="PRU00546"/>
    </source>
</evidence>